<accession>A0ABS9PY27</accession>
<feature type="transmembrane region" description="Helical" evidence="1">
    <location>
        <begin position="371"/>
        <end position="390"/>
    </location>
</feature>
<evidence type="ECO:0000313" key="3">
    <source>
        <dbReference type="Proteomes" id="UP001521931"/>
    </source>
</evidence>
<evidence type="ECO:0000256" key="1">
    <source>
        <dbReference type="SAM" id="Phobius"/>
    </source>
</evidence>
<protein>
    <recommendedName>
        <fullName evidence="4">Oligosaccharide repeat unit polymerase</fullName>
    </recommendedName>
</protein>
<keyword evidence="1" id="KW-0812">Transmembrane</keyword>
<keyword evidence="1" id="KW-0472">Membrane</keyword>
<keyword evidence="1" id="KW-1133">Transmembrane helix</keyword>
<organism evidence="2 3">
    <name type="scientific">Arsenicicoccus bolidensis</name>
    <dbReference type="NCBI Taxonomy" id="229480"/>
    <lineage>
        <taxon>Bacteria</taxon>
        <taxon>Bacillati</taxon>
        <taxon>Actinomycetota</taxon>
        <taxon>Actinomycetes</taxon>
        <taxon>Micrococcales</taxon>
        <taxon>Intrasporangiaceae</taxon>
        <taxon>Arsenicicoccus</taxon>
    </lineage>
</organism>
<feature type="transmembrane region" description="Helical" evidence="1">
    <location>
        <begin position="339"/>
        <end position="359"/>
    </location>
</feature>
<feature type="transmembrane region" description="Helical" evidence="1">
    <location>
        <begin position="144"/>
        <end position="162"/>
    </location>
</feature>
<sequence>MTLALAVALVLGALAGALVRSRPTALPGLLCGGILLLVAAASPHVWNWARVRNGSGLPTNYIADVSLDSEAAQAFLFAAVGSFLGGVLVAVFVPPAPKVAPLGADRVARLVRWASVVLLLMWCLGAGPSLWYRAVYLESDGIKAFTNIASLLGPLVGVAGLATARQAPTRRDRLMAYALAGAWFVLTSSLGSRVSLLFPVLGFGLFLQWAIHRRSWRWGIVAAGLTYPVVYVCLADFALTLLVRSTPHGLSMYLTNLSSPQVPQLGDPAGWVAPVQWLGSSISASTVITEFSVAYTPGADVLLVNANPLPSGLASAVDPFSAERFWPYEWIPLSFAGEWYGALGPLAQVLLFAGITGYAGVATEVFRRRGLPIGTAMVLALVLLSMLISIQYPSRMFWRLISMVVLLPFGAPVLTALLRNVPTRSVYASAVR</sequence>
<name>A0ABS9PY27_9MICO</name>
<reference evidence="2 3" key="1">
    <citation type="submission" date="2022-02" db="EMBL/GenBank/DDBJ databases">
        <title>Uncovering new skin microbiome diversity through culturing and metagenomics.</title>
        <authorList>
            <person name="Conlan S."/>
            <person name="Deming C."/>
            <person name="Nisc Comparative Sequencing Program N."/>
            <person name="Segre J.A."/>
        </authorList>
    </citation>
    <scope>NUCLEOTIDE SEQUENCE [LARGE SCALE GENOMIC DNA]</scope>
    <source>
        <strain evidence="2 3">ACRQZ</strain>
    </source>
</reference>
<dbReference type="EMBL" id="JAKRCV010000002">
    <property type="protein sequence ID" value="MCG7320524.1"/>
    <property type="molecule type" value="Genomic_DNA"/>
</dbReference>
<feature type="transmembrane region" description="Helical" evidence="1">
    <location>
        <begin position="113"/>
        <end position="132"/>
    </location>
</feature>
<proteinExistence type="predicted"/>
<gene>
    <name evidence="2" type="ORF">MHL29_01250</name>
</gene>
<dbReference type="RefSeq" id="WP_239261562.1">
    <property type="nucleotide sequence ID" value="NZ_JAKRCV010000002.1"/>
</dbReference>
<feature type="transmembrane region" description="Helical" evidence="1">
    <location>
        <begin position="396"/>
        <end position="418"/>
    </location>
</feature>
<evidence type="ECO:0000313" key="2">
    <source>
        <dbReference type="EMBL" id="MCG7320524.1"/>
    </source>
</evidence>
<feature type="transmembrane region" description="Helical" evidence="1">
    <location>
        <begin position="25"/>
        <end position="46"/>
    </location>
</feature>
<feature type="transmembrane region" description="Helical" evidence="1">
    <location>
        <begin position="74"/>
        <end position="93"/>
    </location>
</feature>
<dbReference type="Proteomes" id="UP001521931">
    <property type="component" value="Unassembled WGS sequence"/>
</dbReference>
<evidence type="ECO:0008006" key="4">
    <source>
        <dbReference type="Google" id="ProtNLM"/>
    </source>
</evidence>
<keyword evidence="3" id="KW-1185">Reference proteome</keyword>
<feature type="transmembrane region" description="Helical" evidence="1">
    <location>
        <begin position="174"/>
        <end position="207"/>
    </location>
</feature>
<comment type="caution">
    <text evidence="2">The sequence shown here is derived from an EMBL/GenBank/DDBJ whole genome shotgun (WGS) entry which is preliminary data.</text>
</comment>
<feature type="transmembrane region" description="Helical" evidence="1">
    <location>
        <begin position="219"/>
        <end position="243"/>
    </location>
</feature>